<protein>
    <submittedName>
        <fullName evidence="3">Transposase</fullName>
    </submittedName>
</protein>
<dbReference type="WBParaSite" id="Hba_16334">
    <property type="protein sequence ID" value="Hba_16334"/>
    <property type="gene ID" value="Hba_16334"/>
</dbReference>
<sequence length="76" mass="8860">MNELRFKEITQVVTMENLAAKFDQLKRSYVKISIFIILNVVRRSRKAIMNFLSHQEEYGTKQSSGRPSKLNGREKG</sequence>
<proteinExistence type="predicted"/>
<feature type="region of interest" description="Disordered" evidence="1">
    <location>
        <begin position="57"/>
        <end position="76"/>
    </location>
</feature>
<name>A0A1I7XFS8_HETBA</name>
<keyword evidence="2" id="KW-1185">Reference proteome</keyword>
<dbReference type="Proteomes" id="UP000095283">
    <property type="component" value="Unplaced"/>
</dbReference>
<dbReference type="AlphaFoldDB" id="A0A1I7XFS8"/>
<evidence type="ECO:0000256" key="1">
    <source>
        <dbReference type="SAM" id="MobiDB-lite"/>
    </source>
</evidence>
<reference evidence="3" key="1">
    <citation type="submission" date="2016-11" db="UniProtKB">
        <authorList>
            <consortium name="WormBaseParasite"/>
        </authorList>
    </citation>
    <scope>IDENTIFICATION</scope>
</reference>
<evidence type="ECO:0000313" key="2">
    <source>
        <dbReference type="Proteomes" id="UP000095283"/>
    </source>
</evidence>
<organism evidence="2 3">
    <name type="scientific">Heterorhabditis bacteriophora</name>
    <name type="common">Entomopathogenic nematode worm</name>
    <dbReference type="NCBI Taxonomy" id="37862"/>
    <lineage>
        <taxon>Eukaryota</taxon>
        <taxon>Metazoa</taxon>
        <taxon>Ecdysozoa</taxon>
        <taxon>Nematoda</taxon>
        <taxon>Chromadorea</taxon>
        <taxon>Rhabditida</taxon>
        <taxon>Rhabditina</taxon>
        <taxon>Rhabditomorpha</taxon>
        <taxon>Strongyloidea</taxon>
        <taxon>Heterorhabditidae</taxon>
        <taxon>Heterorhabditis</taxon>
    </lineage>
</organism>
<accession>A0A1I7XFS8</accession>
<evidence type="ECO:0000313" key="3">
    <source>
        <dbReference type="WBParaSite" id="Hba_16334"/>
    </source>
</evidence>